<keyword evidence="2" id="KW-0808">Transferase</keyword>
<evidence type="ECO:0000313" key="11">
    <source>
        <dbReference type="Proteomes" id="UP000828390"/>
    </source>
</evidence>
<dbReference type="GO" id="GO:0005524">
    <property type="term" value="F:ATP binding"/>
    <property type="evidence" value="ECO:0007669"/>
    <property type="project" value="UniProtKB-KW"/>
</dbReference>
<dbReference type="Pfam" id="PF16095">
    <property type="entry name" value="COR-A"/>
    <property type="match status" value="1"/>
</dbReference>
<evidence type="ECO:0000256" key="1">
    <source>
        <dbReference type="ARBA" id="ARBA00012513"/>
    </source>
</evidence>
<dbReference type="InterPro" id="IPR027417">
    <property type="entry name" value="P-loop_NTPase"/>
</dbReference>
<name>A0A9D4KVX2_DREPO</name>
<gene>
    <name evidence="10" type="ORF">DPMN_089414</name>
</gene>
<comment type="catalytic activity">
    <reaction evidence="7">
        <text>L-threonyl-[protein] + ATP = O-phospho-L-threonyl-[protein] + ADP + H(+)</text>
        <dbReference type="Rhea" id="RHEA:46608"/>
        <dbReference type="Rhea" id="RHEA-COMP:11060"/>
        <dbReference type="Rhea" id="RHEA-COMP:11605"/>
        <dbReference type="ChEBI" id="CHEBI:15378"/>
        <dbReference type="ChEBI" id="CHEBI:30013"/>
        <dbReference type="ChEBI" id="CHEBI:30616"/>
        <dbReference type="ChEBI" id="CHEBI:61977"/>
        <dbReference type="ChEBI" id="CHEBI:456216"/>
        <dbReference type="EC" id="2.7.11.1"/>
    </reaction>
</comment>
<dbReference type="Gene3D" id="3.30.70.1390">
    <property type="entry name" value="ROC domain from the Parkinson's disease-associated leucine-rich repeat kinase 2"/>
    <property type="match status" value="2"/>
</dbReference>
<reference evidence="10" key="1">
    <citation type="journal article" date="2019" name="bioRxiv">
        <title>The Genome of the Zebra Mussel, Dreissena polymorpha: A Resource for Invasive Species Research.</title>
        <authorList>
            <person name="McCartney M.A."/>
            <person name="Auch B."/>
            <person name="Kono T."/>
            <person name="Mallez S."/>
            <person name="Zhang Y."/>
            <person name="Obille A."/>
            <person name="Becker A."/>
            <person name="Abrahante J.E."/>
            <person name="Garbe J."/>
            <person name="Badalamenti J.P."/>
            <person name="Herman A."/>
            <person name="Mangelson H."/>
            <person name="Liachko I."/>
            <person name="Sullivan S."/>
            <person name="Sone E.D."/>
            <person name="Koren S."/>
            <person name="Silverstein K.A.T."/>
            <person name="Beckman K.B."/>
            <person name="Gohl D.M."/>
        </authorList>
    </citation>
    <scope>NUCLEOTIDE SEQUENCE</scope>
    <source>
        <strain evidence="10">Duluth1</strain>
        <tissue evidence="10">Whole animal</tissue>
    </source>
</reference>
<keyword evidence="3" id="KW-0677">Repeat</keyword>
<dbReference type="InterPro" id="IPR036388">
    <property type="entry name" value="WH-like_DNA-bd_sf"/>
</dbReference>
<evidence type="ECO:0000256" key="6">
    <source>
        <dbReference type="ARBA" id="ARBA00022840"/>
    </source>
</evidence>
<dbReference type="GO" id="GO:0016301">
    <property type="term" value="F:kinase activity"/>
    <property type="evidence" value="ECO:0007669"/>
    <property type="project" value="UniProtKB-KW"/>
</dbReference>
<keyword evidence="11" id="KW-1185">Reference proteome</keyword>
<evidence type="ECO:0000256" key="8">
    <source>
        <dbReference type="ARBA" id="ARBA00048679"/>
    </source>
</evidence>
<dbReference type="Proteomes" id="UP000828390">
    <property type="component" value="Unassembled WGS sequence"/>
</dbReference>
<keyword evidence="4" id="KW-0547">Nucleotide-binding</keyword>
<feature type="domain" description="Roc" evidence="9">
    <location>
        <begin position="156"/>
        <end position="478"/>
    </location>
</feature>
<dbReference type="InterPro" id="IPR032171">
    <property type="entry name" value="COR-A"/>
</dbReference>
<dbReference type="InterPro" id="IPR039788">
    <property type="entry name" value="NOL4/NOL4L"/>
</dbReference>
<proteinExistence type="predicted"/>
<protein>
    <recommendedName>
        <fullName evidence="1">non-specific serine/threonine protein kinase</fullName>
        <ecNumber evidence="1">2.7.11.1</ecNumber>
    </recommendedName>
</protein>
<dbReference type="AlphaFoldDB" id="A0A9D4KVX2"/>
<evidence type="ECO:0000256" key="7">
    <source>
        <dbReference type="ARBA" id="ARBA00047899"/>
    </source>
</evidence>
<comment type="caution">
    <text evidence="10">The sequence shown here is derived from an EMBL/GenBank/DDBJ whole genome shotgun (WGS) entry which is preliminary data.</text>
</comment>
<dbReference type="Pfam" id="PF08477">
    <property type="entry name" value="Roc"/>
    <property type="match status" value="1"/>
</dbReference>
<keyword evidence="5" id="KW-0418">Kinase</keyword>
<dbReference type="SUPFAM" id="SSF52540">
    <property type="entry name" value="P-loop containing nucleoside triphosphate hydrolases"/>
    <property type="match status" value="1"/>
</dbReference>
<dbReference type="EMBL" id="JAIWYP010000003">
    <property type="protein sequence ID" value="KAH3847100.1"/>
    <property type="molecule type" value="Genomic_DNA"/>
</dbReference>
<comment type="catalytic activity">
    <reaction evidence="8">
        <text>L-seryl-[protein] + ATP = O-phospho-L-seryl-[protein] + ADP + H(+)</text>
        <dbReference type="Rhea" id="RHEA:17989"/>
        <dbReference type="Rhea" id="RHEA-COMP:9863"/>
        <dbReference type="Rhea" id="RHEA-COMP:11604"/>
        <dbReference type="ChEBI" id="CHEBI:15378"/>
        <dbReference type="ChEBI" id="CHEBI:29999"/>
        <dbReference type="ChEBI" id="CHEBI:30616"/>
        <dbReference type="ChEBI" id="CHEBI:83421"/>
        <dbReference type="ChEBI" id="CHEBI:456216"/>
        <dbReference type="EC" id="2.7.11.1"/>
    </reaction>
</comment>
<feature type="non-terminal residue" evidence="10">
    <location>
        <position position="1"/>
    </location>
</feature>
<dbReference type="PANTHER" id="PTHR12449">
    <property type="entry name" value="DEATH DOMAIN-CONTAINING PROTEIN"/>
    <property type="match status" value="1"/>
</dbReference>
<dbReference type="PROSITE" id="PS51424">
    <property type="entry name" value="ROC"/>
    <property type="match status" value="1"/>
</dbReference>
<accession>A0A9D4KVX2</accession>
<dbReference type="Gene3D" id="1.10.533.10">
    <property type="entry name" value="Death Domain, Fas"/>
    <property type="match status" value="1"/>
</dbReference>
<dbReference type="EC" id="2.7.11.1" evidence="1"/>
<dbReference type="Gene3D" id="1.10.10.10">
    <property type="entry name" value="Winged helix-like DNA-binding domain superfamily/Winged helix DNA-binding domain"/>
    <property type="match status" value="1"/>
</dbReference>
<dbReference type="CDD" id="cd01670">
    <property type="entry name" value="Death"/>
    <property type="match status" value="1"/>
</dbReference>
<organism evidence="10 11">
    <name type="scientific">Dreissena polymorpha</name>
    <name type="common">Zebra mussel</name>
    <name type="synonym">Mytilus polymorpha</name>
    <dbReference type="NCBI Taxonomy" id="45954"/>
    <lineage>
        <taxon>Eukaryota</taxon>
        <taxon>Metazoa</taxon>
        <taxon>Spiralia</taxon>
        <taxon>Lophotrochozoa</taxon>
        <taxon>Mollusca</taxon>
        <taxon>Bivalvia</taxon>
        <taxon>Autobranchia</taxon>
        <taxon>Heteroconchia</taxon>
        <taxon>Euheterodonta</taxon>
        <taxon>Imparidentia</taxon>
        <taxon>Neoheterodontei</taxon>
        <taxon>Myida</taxon>
        <taxon>Dreissenoidea</taxon>
        <taxon>Dreissenidae</taxon>
        <taxon>Dreissena</taxon>
    </lineage>
</organism>
<dbReference type="InterPro" id="IPR020859">
    <property type="entry name" value="ROC"/>
</dbReference>
<dbReference type="InterPro" id="IPR011029">
    <property type="entry name" value="DEATH-like_dom_sf"/>
</dbReference>
<reference evidence="10" key="2">
    <citation type="submission" date="2020-11" db="EMBL/GenBank/DDBJ databases">
        <authorList>
            <person name="McCartney M.A."/>
            <person name="Auch B."/>
            <person name="Kono T."/>
            <person name="Mallez S."/>
            <person name="Becker A."/>
            <person name="Gohl D.M."/>
            <person name="Silverstein K.A.T."/>
            <person name="Koren S."/>
            <person name="Bechman K.B."/>
            <person name="Herman A."/>
            <person name="Abrahante J.E."/>
            <person name="Garbe J."/>
        </authorList>
    </citation>
    <scope>NUCLEOTIDE SEQUENCE</scope>
    <source>
        <strain evidence="10">Duluth1</strain>
        <tissue evidence="10">Whole animal</tissue>
    </source>
</reference>
<keyword evidence="6" id="KW-0067">ATP-binding</keyword>
<evidence type="ECO:0000256" key="5">
    <source>
        <dbReference type="ARBA" id="ARBA00022777"/>
    </source>
</evidence>
<evidence type="ECO:0000256" key="2">
    <source>
        <dbReference type="ARBA" id="ARBA00022679"/>
    </source>
</evidence>
<evidence type="ECO:0000259" key="9">
    <source>
        <dbReference type="PROSITE" id="PS51424"/>
    </source>
</evidence>
<evidence type="ECO:0000256" key="3">
    <source>
        <dbReference type="ARBA" id="ARBA00022737"/>
    </source>
</evidence>
<evidence type="ECO:0000256" key="4">
    <source>
        <dbReference type="ARBA" id="ARBA00022741"/>
    </source>
</evidence>
<evidence type="ECO:0000313" key="10">
    <source>
        <dbReference type="EMBL" id="KAH3847100.1"/>
    </source>
</evidence>
<sequence>VDNIEKILLAWNSKRSLYCKLRFSLTGNCHKPSGFLLKHGKPVKDCMHEKKEFELPEMESFIKDLRDKRNRCDTDTEQALTVFILNMSSFIHGFKRNKLNHQRIQIRFIDLFDECSSCVVHLSLVNPGFMIDQFPSDPKQLDAQSAEIFAKALKDGSERVKNIRLMVVGMFEVGKTSLANNLIKDLRDGNVIPVSTEGIDLRRCQLMTNGDWRLDKEHKSAKYKERYITALKKALESKEINVPLTTPNTIDVPEEKEIEVDNLITEEKPVSLETISRHVEKHKDDAGTKDYLPLVHDILNFNGHENDQPQVPVEQKTNTTVSVWDFAGQTLYYSTHQFFLNKRSIYLVLMDMTKSLNEKVKEEELSGTWCGLNQECTYLDVFKFWLNAIHMYSGYKSMSSEINPTVILVGTRKDEMKGTDDDKEIQKDKFFELALRPFERSSIVQHIHNKKFLVNNLSPKDSVFDEIRKEIVCLAKGQDYWGEIYPVRWIQMEQLFDRLRDSGEQVMNMEAINEANQSHIYPLNEKELSLFLKIQHRHGNILYFDTEHLKHLVVLAPQWIIEVFKCFITHKRNKNPKLSEYWRTYEDLAILKPEVFNEIMDSSPKDVNKNRDHILEYMEYLDVMAKPLKSEDAEGTNEQSDAAGYLNPTFLEFHIVPCRLKNPPPPIAQFTAPEHREKTPVLCFVFVDNFMPPSFFHRLVAGCIRTWCISKENGQYLLFNGLAVFEIGATRFLTIWYKDHIIYARISSCSKECTLELEFKLCEEVRIKLRESLLNFVGQTLEKPRTPTGFEEYIQCPDIKKDSLYNVGLFRLADFMYNRELTCKDCLKCHAVGREEVMSYWYKEQLDRLDNDDGLNEPAEESDLLSVAKFIDKEFWLLGIQLDLKDAEMNKLYEDCDGRKNRRTFVFKYMVMWQKKKGEKATRQRLNRAIHAARLNFSNDEITPVTFDAKKT</sequence>
<dbReference type="PANTHER" id="PTHR12449:SF18">
    <property type="entry name" value="DEATH DOMAIN-CONTAINING PROTEIN"/>
    <property type="match status" value="1"/>
</dbReference>